<comment type="caution">
    <text evidence="3">The sequence shown here is derived from an EMBL/GenBank/DDBJ whole genome shotgun (WGS) entry which is preliminary data.</text>
</comment>
<dbReference type="Proteomes" id="UP001499852">
    <property type="component" value="Unassembled WGS sequence"/>
</dbReference>
<evidence type="ECO:0000313" key="4">
    <source>
        <dbReference type="Proteomes" id="UP001499852"/>
    </source>
</evidence>
<accession>A0ABP9PCK6</accession>
<feature type="region of interest" description="Disordered" evidence="1">
    <location>
        <begin position="1"/>
        <end position="27"/>
    </location>
</feature>
<keyword evidence="2" id="KW-0472">Membrane</keyword>
<keyword evidence="2" id="KW-0812">Transmembrane</keyword>
<gene>
    <name evidence="3" type="ORF">GCM10023213_34570</name>
</gene>
<reference evidence="4" key="1">
    <citation type="journal article" date="2019" name="Int. J. Syst. Evol. Microbiol.">
        <title>The Global Catalogue of Microorganisms (GCM) 10K type strain sequencing project: providing services to taxonomists for standard genome sequencing and annotation.</title>
        <authorList>
            <consortium name="The Broad Institute Genomics Platform"/>
            <consortium name="The Broad Institute Genome Sequencing Center for Infectious Disease"/>
            <person name="Wu L."/>
            <person name="Ma J."/>
        </authorList>
    </citation>
    <scope>NUCLEOTIDE SEQUENCE [LARGE SCALE GENOMIC DNA]</scope>
    <source>
        <strain evidence="4">JCM 18053</strain>
    </source>
</reference>
<keyword evidence="2" id="KW-1133">Transmembrane helix</keyword>
<evidence type="ECO:0000313" key="3">
    <source>
        <dbReference type="EMBL" id="GAA5144397.1"/>
    </source>
</evidence>
<organism evidence="3 4">
    <name type="scientific">Prosthecobacter algae</name>
    <dbReference type="NCBI Taxonomy" id="1144682"/>
    <lineage>
        <taxon>Bacteria</taxon>
        <taxon>Pseudomonadati</taxon>
        <taxon>Verrucomicrobiota</taxon>
        <taxon>Verrucomicrobiia</taxon>
        <taxon>Verrucomicrobiales</taxon>
        <taxon>Verrucomicrobiaceae</taxon>
        <taxon>Prosthecobacter</taxon>
    </lineage>
</organism>
<dbReference type="EMBL" id="BAABIA010000007">
    <property type="protein sequence ID" value="GAA5144397.1"/>
    <property type="molecule type" value="Genomic_DNA"/>
</dbReference>
<protein>
    <submittedName>
        <fullName evidence="3">Uncharacterized protein</fullName>
    </submittedName>
</protein>
<sequence>MPQQPAVNASPADQAYTPGPSWKPQRDERNVPLGILLVLVLGFGGWLFWQSLQTPLSVEFEAPEKPSAVAEGAPEEKPTAPVPEAAMVASPTEPAVMPAPEIRRAELPLTPGAVPVAQAAAEVDLVAAGKAAESLVKVLLGASTLDERLSTIAQADEHRVDMEEFFGEGSPKLKSFKLANATPRTLPGQELVPLFQITTDLNPKAGALMRGVPQEGGGFLMDWPLFAETHARRLDSFLEKKSEQPSWFHVVLRRSHGLELPEAVRVQHLCVNLQASADESVQGVAVTPADTPLARFLEREAEWGTVYVGRLLLQHRPQAGGGSLVVILDCEGAVTGAVFPSGALKR</sequence>
<keyword evidence="4" id="KW-1185">Reference proteome</keyword>
<feature type="transmembrane region" description="Helical" evidence="2">
    <location>
        <begin position="31"/>
        <end position="49"/>
    </location>
</feature>
<name>A0ABP9PCK6_9BACT</name>
<evidence type="ECO:0000256" key="2">
    <source>
        <dbReference type="SAM" id="Phobius"/>
    </source>
</evidence>
<evidence type="ECO:0000256" key="1">
    <source>
        <dbReference type="SAM" id="MobiDB-lite"/>
    </source>
</evidence>
<proteinExistence type="predicted"/>